<dbReference type="GO" id="GO:0043565">
    <property type="term" value="F:sequence-specific DNA binding"/>
    <property type="evidence" value="ECO:0007669"/>
    <property type="project" value="TreeGrafter"/>
</dbReference>
<dbReference type="Gene3D" id="3.30.70.1290">
    <property type="entry name" value="Transposase IS200-like"/>
    <property type="match status" value="2"/>
</dbReference>
<protein>
    <recommendedName>
        <fullName evidence="2">Transposase IS200-like domain-containing protein</fullName>
    </recommendedName>
</protein>
<feature type="domain" description="Transposase IS200-like" evidence="2">
    <location>
        <begin position="21"/>
        <end position="253"/>
    </location>
</feature>
<feature type="region of interest" description="Disordered" evidence="1">
    <location>
        <begin position="103"/>
        <end position="165"/>
    </location>
</feature>
<gene>
    <name evidence="3" type="ORF">ESY86_06080</name>
</gene>
<dbReference type="InterPro" id="IPR036515">
    <property type="entry name" value="Transposase_17_sf"/>
</dbReference>
<evidence type="ECO:0000313" key="3">
    <source>
        <dbReference type="EMBL" id="TXD90302.1"/>
    </source>
</evidence>
<keyword evidence="4" id="KW-1185">Reference proteome</keyword>
<dbReference type="OrthoDB" id="9794403at2"/>
<accession>A0A5C6ZKH5</accession>
<dbReference type="InterPro" id="IPR052715">
    <property type="entry name" value="RAYT_transposase"/>
</dbReference>
<dbReference type="EMBL" id="VORO01000004">
    <property type="protein sequence ID" value="TXD90302.1"/>
    <property type="molecule type" value="Genomic_DNA"/>
</dbReference>
<comment type="caution">
    <text evidence="3">The sequence shown here is derived from an EMBL/GenBank/DDBJ whole genome shotgun (WGS) entry which is preliminary data.</text>
</comment>
<reference evidence="3 4" key="1">
    <citation type="submission" date="2019-08" db="EMBL/GenBank/DDBJ databases">
        <title>Genomes of Subsaximicrobium wynnwilliamsii strains.</title>
        <authorList>
            <person name="Bowman J.P."/>
        </authorList>
    </citation>
    <scope>NUCLEOTIDE SEQUENCE [LARGE SCALE GENOMIC DNA]</scope>
    <source>
        <strain evidence="3 4">2-80-2</strain>
    </source>
</reference>
<dbReference type="InterPro" id="IPR002686">
    <property type="entry name" value="Transposase_17"/>
</dbReference>
<dbReference type="Proteomes" id="UP000321578">
    <property type="component" value="Unassembled WGS sequence"/>
</dbReference>
<dbReference type="PANTHER" id="PTHR36966:SF1">
    <property type="entry name" value="REP-ASSOCIATED TYROSINE TRANSPOSASE"/>
    <property type="match status" value="1"/>
</dbReference>
<evidence type="ECO:0000256" key="1">
    <source>
        <dbReference type="SAM" id="MobiDB-lite"/>
    </source>
</evidence>
<dbReference type="GO" id="GO:0004803">
    <property type="term" value="F:transposase activity"/>
    <property type="evidence" value="ECO:0007669"/>
    <property type="project" value="InterPro"/>
</dbReference>
<dbReference type="SUPFAM" id="SSF143422">
    <property type="entry name" value="Transposase IS200-like"/>
    <property type="match status" value="1"/>
</dbReference>
<evidence type="ECO:0000313" key="4">
    <source>
        <dbReference type="Proteomes" id="UP000321578"/>
    </source>
</evidence>
<dbReference type="SMART" id="SM01321">
    <property type="entry name" value="Y1_Tnp"/>
    <property type="match status" value="1"/>
</dbReference>
<organism evidence="3 4">
    <name type="scientific">Subsaximicrobium wynnwilliamsii</name>
    <dbReference type="NCBI Taxonomy" id="291179"/>
    <lineage>
        <taxon>Bacteria</taxon>
        <taxon>Pseudomonadati</taxon>
        <taxon>Bacteroidota</taxon>
        <taxon>Flavobacteriia</taxon>
        <taxon>Flavobacteriales</taxon>
        <taxon>Flavobacteriaceae</taxon>
        <taxon>Subsaximicrobium</taxon>
    </lineage>
</organism>
<dbReference type="PANTHER" id="PTHR36966">
    <property type="entry name" value="REP-ASSOCIATED TYROSINE TRANSPOSASE"/>
    <property type="match status" value="1"/>
</dbReference>
<sequence>MKLFKNKYRIDSTRLKSWDYGSDGYYFITICTKGRRHFFGKIDRQHMHLSAIGQLAEIFLNEIKTQFSYARMDEYVVMPDHIHCIITINNPSRRDAIHRISQNTEHQHTEHQHTEHQHTEQQHTEQQHTEDQRTEEKQTEEKQTGDQHIEDHQTEAHQTEQQTEQNQLEIKELKNTKKMLIVNEIKMDKGGFTKEQNPMLHDNVSKIVRWYKGRTTFESRKLGLDFAWQPLFWDHVIQNERALNNIRDYIQNNPKKWEKDKQNNPGLKM</sequence>
<proteinExistence type="predicted"/>
<evidence type="ECO:0000259" key="2">
    <source>
        <dbReference type="SMART" id="SM01321"/>
    </source>
</evidence>
<dbReference type="RefSeq" id="WP_147085695.1">
    <property type="nucleotide sequence ID" value="NZ_VORM01000004.1"/>
</dbReference>
<feature type="compositionally biased region" description="Basic and acidic residues" evidence="1">
    <location>
        <begin position="105"/>
        <end position="158"/>
    </location>
</feature>
<dbReference type="GO" id="GO:0006313">
    <property type="term" value="P:DNA transposition"/>
    <property type="evidence" value="ECO:0007669"/>
    <property type="project" value="InterPro"/>
</dbReference>
<name>A0A5C6ZKH5_9FLAO</name>
<dbReference type="AlphaFoldDB" id="A0A5C6ZKH5"/>